<evidence type="ECO:0000313" key="2">
    <source>
        <dbReference type="EMBL" id="KKR40867.1"/>
    </source>
</evidence>
<evidence type="ECO:0000256" key="1">
    <source>
        <dbReference type="SAM" id="Phobius"/>
    </source>
</evidence>
<dbReference type="AlphaFoldDB" id="A0A0G0TSM3"/>
<dbReference type="EMBL" id="LBYA01000038">
    <property type="protein sequence ID" value="KKR40867.1"/>
    <property type="molecule type" value="Genomic_DNA"/>
</dbReference>
<evidence type="ECO:0000313" key="3">
    <source>
        <dbReference type="Proteomes" id="UP000034215"/>
    </source>
</evidence>
<keyword evidence="1" id="KW-1133">Transmembrane helix</keyword>
<name>A0A0G0TSM3_9BACT</name>
<protein>
    <submittedName>
        <fullName evidence="2">Uncharacterized protein</fullName>
    </submittedName>
</protein>
<sequence>MKKALVGVVGVLSALYLINPGFGVFEFIPDNIPLFGNLDEGGASFLLLSALAYFGVDLRDVFGKEKNKN</sequence>
<dbReference type="Proteomes" id="UP000034215">
    <property type="component" value="Unassembled WGS sequence"/>
</dbReference>
<comment type="caution">
    <text evidence="2">The sequence shown here is derived from an EMBL/GenBank/DDBJ whole genome shotgun (WGS) entry which is preliminary data.</text>
</comment>
<feature type="transmembrane region" description="Helical" evidence="1">
    <location>
        <begin position="42"/>
        <end position="62"/>
    </location>
</feature>
<gene>
    <name evidence="2" type="ORF">UT76_C0038G0009</name>
</gene>
<proteinExistence type="predicted"/>
<accession>A0A0G0TSM3</accession>
<organism evidence="2 3">
    <name type="scientific">Candidatus Woesebacteria bacterium GW2011_GWB1_40_12</name>
    <dbReference type="NCBI Taxonomy" id="1618576"/>
    <lineage>
        <taxon>Bacteria</taxon>
        <taxon>Candidatus Woeseibacteriota</taxon>
    </lineage>
</organism>
<keyword evidence="1" id="KW-0812">Transmembrane</keyword>
<reference evidence="2 3" key="1">
    <citation type="journal article" date="2015" name="Nature">
        <title>rRNA introns, odd ribosomes, and small enigmatic genomes across a large radiation of phyla.</title>
        <authorList>
            <person name="Brown C.T."/>
            <person name="Hug L.A."/>
            <person name="Thomas B.C."/>
            <person name="Sharon I."/>
            <person name="Castelle C.J."/>
            <person name="Singh A."/>
            <person name="Wilkins M.J."/>
            <person name="Williams K.H."/>
            <person name="Banfield J.F."/>
        </authorList>
    </citation>
    <scope>NUCLEOTIDE SEQUENCE [LARGE SCALE GENOMIC DNA]</scope>
</reference>
<keyword evidence="1" id="KW-0472">Membrane</keyword>